<feature type="region of interest" description="Disordered" evidence="1">
    <location>
        <begin position="1"/>
        <end position="230"/>
    </location>
</feature>
<accession>A0A8E2EJT1</accession>
<feature type="compositionally biased region" description="Polar residues" evidence="1">
    <location>
        <begin position="856"/>
        <end position="875"/>
    </location>
</feature>
<feature type="compositionally biased region" description="Basic and acidic residues" evidence="1">
    <location>
        <begin position="736"/>
        <end position="747"/>
    </location>
</feature>
<feature type="region of interest" description="Disordered" evidence="1">
    <location>
        <begin position="602"/>
        <end position="621"/>
    </location>
</feature>
<feature type="compositionally biased region" description="Basic and acidic residues" evidence="1">
    <location>
        <begin position="691"/>
        <end position="702"/>
    </location>
</feature>
<feature type="compositionally biased region" description="Polar residues" evidence="1">
    <location>
        <begin position="153"/>
        <end position="170"/>
    </location>
</feature>
<feature type="region of interest" description="Disordered" evidence="1">
    <location>
        <begin position="388"/>
        <end position="410"/>
    </location>
</feature>
<feature type="compositionally biased region" description="Pro residues" evidence="1">
    <location>
        <begin position="908"/>
        <end position="922"/>
    </location>
</feature>
<feature type="compositionally biased region" description="Pro residues" evidence="1">
    <location>
        <begin position="558"/>
        <end position="567"/>
    </location>
</feature>
<feature type="compositionally biased region" description="Polar residues" evidence="1">
    <location>
        <begin position="661"/>
        <end position="689"/>
    </location>
</feature>
<feature type="compositionally biased region" description="Polar residues" evidence="1">
    <location>
        <begin position="534"/>
        <end position="551"/>
    </location>
</feature>
<evidence type="ECO:0000256" key="1">
    <source>
        <dbReference type="SAM" id="MobiDB-lite"/>
    </source>
</evidence>
<sequence>MKRRRNLGKTLPTPPKAFISATSPGTRLRRSKRATSPTPAKPSRLQPSEPLHMTTRAASRAASGPTNSVEGSVASGNSRRSSFTDANLEDVNYDTENERPAKRSRVSTETDSPLGHALQSPVNSTQNGQPSKLKSPSSSTEPRRSSNRKRSSDASNNESDQIDNSVSNEPNGVALKKSESDLSEQRRPTKRRKKRSRVFSPEPPPDSAEPPPELTDASTAPPSPEPNPETAIAQDVDLQNVLPNTSQGPVKIVKRLPGRRRQPHSDINIEADLRRQLQLKTAYRSVVKALKPVLGELAERTITGLENDANYHKQSDQYQVVCAQLDERLEDRLALLNNTHKHKLAQSEHIKAVEERIQNEQFSLKVRDLKEEFLLKCQHRLLQLEREAKGRNGPATDDENNVLLPRHGAQYPDKLTGPLPAIYDSRSRAYIETEKMWKDAERRHTLEKERKTFLEQNPDFDDAVENLPGGFAAFTGPDREYATASYNVGTLIEAAEEVERAAAEKTEAKTIPNSEATALQMLASLSAEVLVPETPTTKEYQKQPAASTDVTPSRKPGDAPPTSPYGPPSATSTAMSLETANSSPAKPSEMASIVAQPTKLLDTNGTLVPPKTEAVKTEAPSKSYTNKIIDLLNNDHDDPGPRMRGMRPSALTYDTAYDTKTSDNASIHSNVDPSKHPSLNGSSRASYTDHQVPEERYPHPPDHTTAPVSAETVRPQEKSTPTNHFWSNKTLTRQKGSKDISPDDKTLTRAKQFLGVQSSRDETSQEKTPLLEKSVLSEKDVISENTPLLNNTPFLRIKQMMNRQATPDRTAERATSENTSDSSNARQGSTDKVHMGPPPSRITIPHERSASDSHRLSGNQSAVSSTAGTFKLSQSPHDRPPQHGRPNSLDHGYRPPWEDGRRASAPQQHPPPVSPYGPPPQGYAPDFNGQARPPPQSGPQLPPFIQTQQAPPPPPLSYRWAHYDNQGASRQYSAPSPVSGNYNRPPPQQGPSTHQSPYPPQPPQKPPQHNSPYSGPPSYNTYPPPQQGYQPQPSLQQQQPTEPQYPPLKYAGSQYGGQPILPANMDPRNSQQAPYGQPTHPPAFSQHPPLKPQYEHTTAPSPQHDQPKRKYRGYMGIAGSEFRSYNGPNTKRRGG</sequence>
<organism evidence="2 3">
    <name type="scientific">Lepidopterella palustris CBS 459.81</name>
    <dbReference type="NCBI Taxonomy" id="1314670"/>
    <lineage>
        <taxon>Eukaryota</taxon>
        <taxon>Fungi</taxon>
        <taxon>Dikarya</taxon>
        <taxon>Ascomycota</taxon>
        <taxon>Pezizomycotina</taxon>
        <taxon>Dothideomycetes</taxon>
        <taxon>Pleosporomycetidae</taxon>
        <taxon>Mytilinidiales</taxon>
        <taxon>Argynnaceae</taxon>
        <taxon>Lepidopterella</taxon>
    </lineage>
</organism>
<feature type="compositionally biased region" description="Polar residues" evidence="1">
    <location>
        <begin position="718"/>
        <end position="734"/>
    </location>
</feature>
<evidence type="ECO:0000313" key="2">
    <source>
        <dbReference type="EMBL" id="OCK85300.1"/>
    </source>
</evidence>
<feature type="compositionally biased region" description="Polar residues" evidence="1">
    <location>
        <begin position="569"/>
        <end position="585"/>
    </location>
</feature>
<protein>
    <submittedName>
        <fullName evidence="2">Uncharacterized protein</fullName>
    </submittedName>
</protein>
<feature type="compositionally biased region" description="Polar residues" evidence="1">
    <location>
        <begin position="816"/>
        <end position="828"/>
    </location>
</feature>
<name>A0A8E2EJT1_9PEZI</name>
<evidence type="ECO:0000313" key="3">
    <source>
        <dbReference type="Proteomes" id="UP000250266"/>
    </source>
</evidence>
<feature type="compositionally biased region" description="Polar residues" evidence="1">
    <location>
        <begin position="966"/>
        <end position="982"/>
    </location>
</feature>
<feature type="compositionally biased region" description="Pro residues" evidence="1">
    <location>
        <begin position="201"/>
        <end position="213"/>
    </location>
</feature>
<keyword evidence="3" id="KW-1185">Reference proteome</keyword>
<feature type="compositionally biased region" description="Basic and acidic residues" evidence="1">
    <location>
        <begin position="891"/>
        <end position="902"/>
    </location>
</feature>
<dbReference type="OrthoDB" id="4188028at2759"/>
<feature type="compositionally biased region" description="Basic residues" evidence="1">
    <location>
        <begin position="188"/>
        <end position="197"/>
    </location>
</feature>
<feature type="compositionally biased region" description="Polar residues" evidence="1">
    <location>
        <begin position="120"/>
        <end position="134"/>
    </location>
</feature>
<feature type="compositionally biased region" description="Polar residues" evidence="1">
    <location>
        <begin position="1095"/>
        <end position="1104"/>
    </location>
</feature>
<proteinExistence type="predicted"/>
<gene>
    <name evidence="2" type="ORF">K432DRAFT_52158</name>
</gene>
<feature type="compositionally biased region" description="Polar residues" evidence="1">
    <location>
        <begin position="64"/>
        <end position="85"/>
    </location>
</feature>
<feature type="compositionally biased region" description="Pro residues" evidence="1">
    <location>
        <begin position="997"/>
        <end position="1006"/>
    </location>
</feature>
<reference evidence="2 3" key="1">
    <citation type="journal article" date="2016" name="Nat. Commun.">
        <title>Ectomycorrhizal ecology is imprinted in the genome of the dominant symbiotic fungus Cenococcum geophilum.</title>
        <authorList>
            <consortium name="DOE Joint Genome Institute"/>
            <person name="Peter M."/>
            <person name="Kohler A."/>
            <person name="Ohm R.A."/>
            <person name="Kuo A."/>
            <person name="Krutzmann J."/>
            <person name="Morin E."/>
            <person name="Arend M."/>
            <person name="Barry K.W."/>
            <person name="Binder M."/>
            <person name="Choi C."/>
            <person name="Clum A."/>
            <person name="Copeland A."/>
            <person name="Grisel N."/>
            <person name="Haridas S."/>
            <person name="Kipfer T."/>
            <person name="LaButti K."/>
            <person name="Lindquist E."/>
            <person name="Lipzen A."/>
            <person name="Maire R."/>
            <person name="Meier B."/>
            <person name="Mihaltcheva S."/>
            <person name="Molinier V."/>
            <person name="Murat C."/>
            <person name="Poggeler S."/>
            <person name="Quandt C.A."/>
            <person name="Sperisen C."/>
            <person name="Tritt A."/>
            <person name="Tisserant E."/>
            <person name="Crous P.W."/>
            <person name="Henrissat B."/>
            <person name="Nehls U."/>
            <person name="Egli S."/>
            <person name="Spatafora J.W."/>
            <person name="Grigoriev I.V."/>
            <person name="Martin F.M."/>
        </authorList>
    </citation>
    <scope>NUCLEOTIDE SEQUENCE [LARGE SCALE GENOMIC DNA]</scope>
    <source>
        <strain evidence="2 3">CBS 459.81</strain>
    </source>
</reference>
<feature type="compositionally biased region" description="Low complexity" evidence="1">
    <location>
        <begin position="1027"/>
        <end position="1042"/>
    </location>
</feature>
<feature type="compositionally biased region" description="Pro residues" evidence="1">
    <location>
        <begin position="932"/>
        <end position="942"/>
    </location>
</feature>
<feature type="region of interest" description="Disordered" evidence="1">
    <location>
        <begin position="534"/>
        <end position="591"/>
    </location>
</feature>
<dbReference type="AlphaFoldDB" id="A0A8E2EJT1"/>
<feature type="compositionally biased region" description="Basic and acidic residues" evidence="1">
    <location>
        <begin position="844"/>
        <end position="855"/>
    </location>
</feature>
<feature type="region of interest" description="Disordered" evidence="1">
    <location>
        <begin position="803"/>
        <end position="1113"/>
    </location>
</feature>
<dbReference type="EMBL" id="KV744821">
    <property type="protein sequence ID" value="OCK85300.1"/>
    <property type="molecule type" value="Genomic_DNA"/>
</dbReference>
<feature type="compositionally biased region" description="Basic and acidic residues" evidence="1">
    <location>
        <begin position="176"/>
        <end position="187"/>
    </location>
</feature>
<feature type="region of interest" description="Disordered" evidence="1">
    <location>
        <begin position="661"/>
        <end position="771"/>
    </location>
</feature>
<dbReference type="Proteomes" id="UP000250266">
    <property type="component" value="Unassembled WGS sequence"/>
</dbReference>